<evidence type="ECO:0000313" key="10">
    <source>
        <dbReference type="Proteomes" id="UP000321104"/>
    </source>
</evidence>
<dbReference type="InterPro" id="IPR010827">
    <property type="entry name" value="BamA/TamA_POTRA"/>
</dbReference>
<feature type="domain" description="POTRA" evidence="4">
    <location>
        <begin position="139"/>
        <end position="216"/>
    </location>
</feature>
<evidence type="ECO:0000313" key="9">
    <source>
        <dbReference type="Proteomes" id="UP000194641"/>
    </source>
</evidence>
<evidence type="ECO:0000313" key="7">
    <source>
        <dbReference type="EMBL" id="OUI96875.1"/>
    </source>
</evidence>
<feature type="signal peptide" evidence="3">
    <location>
        <begin position="1"/>
        <end position="23"/>
    </location>
</feature>
<comment type="subcellular location">
    <subcellularLocation>
        <location evidence="1">Membrane</location>
    </subcellularLocation>
</comment>
<reference evidence="7" key="3">
    <citation type="submission" date="2014-06" db="EMBL/GenBank/DDBJ databases">
        <authorList>
            <person name="Ju J."/>
            <person name="Zhang J."/>
        </authorList>
    </citation>
    <scope>NUCLEOTIDE SEQUENCE [LARGE SCALE GENOMIC DNA]</scope>
    <source>
        <strain evidence="7">DmL_051</strain>
    </source>
</reference>
<dbReference type="PROSITE" id="PS51779">
    <property type="entry name" value="POTRA"/>
    <property type="match status" value="1"/>
</dbReference>
<dbReference type="Proteomes" id="UP000321104">
    <property type="component" value="Unassembled WGS sequence"/>
</dbReference>
<evidence type="ECO:0000313" key="8">
    <source>
        <dbReference type="Proteomes" id="UP000032673"/>
    </source>
</evidence>
<sequence length="219" mass="23701">MRNAFTCAAIGLALVGGAMPVWAQQASTSAPPYDAPTQVPGDGKSALPPVTAPLVLKQLTILGNQRIPANRLMAAVPFHVGDTVSQSRITQGLQDVMKVYQQDNVGARFHQNLKLTGKNVEVEWKIEETGAAATTTRPLKLESVDFSGNLHVATSELRKVLHLQPGQTVTPDDVLSDEKAIQAVYVKKNIGVTIEPDVQYPHKDERVAITYKVTEKSPD</sequence>
<dbReference type="Pfam" id="PF07244">
    <property type="entry name" value="POTRA"/>
    <property type="match status" value="1"/>
</dbReference>
<accession>A0A252AYK1</accession>
<reference evidence="5 8" key="1">
    <citation type="submission" date="2012-11" db="EMBL/GenBank/DDBJ databases">
        <title>Whole genome sequence of Acetobacter indonesiensis 5H-1.</title>
        <authorList>
            <person name="Azuma Y."/>
            <person name="Higashiura N."/>
            <person name="Hirakawa H."/>
            <person name="Matsushita K."/>
        </authorList>
    </citation>
    <scope>NUCLEOTIDE SEQUENCE [LARGE SCALE GENOMIC DNA]</scope>
    <source>
        <strain evidence="5 8">5H-1</strain>
    </source>
</reference>
<dbReference type="RefSeq" id="WP_048844770.1">
    <property type="nucleotide sequence ID" value="NZ_BAMW01000006.1"/>
</dbReference>
<keyword evidence="8" id="KW-1185">Reference proteome</keyword>
<proteinExistence type="predicted"/>
<reference evidence="9" key="2">
    <citation type="submission" date="2014-06" db="EMBL/GenBank/DDBJ databases">
        <authorList>
            <person name="Winans N.J."/>
            <person name="Newell P.D."/>
            <person name="Douglas A.E."/>
        </authorList>
    </citation>
    <scope>NUCLEOTIDE SEQUENCE [LARGE SCALE GENOMIC DNA]</scope>
</reference>
<gene>
    <name evidence="5" type="ORF">Abin_006_269</name>
    <name evidence="6" type="ORF">AIN02nite_02720</name>
    <name evidence="7" type="ORF">HK17_06455</name>
</gene>
<evidence type="ECO:0000256" key="2">
    <source>
        <dbReference type="ARBA" id="ARBA00023136"/>
    </source>
</evidence>
<evidence type="ECO:0000256" key="1">
    <source>
        <dbReference type="ARBA" id="ARBA00004370"/>
    </source>
</evidence>
<dbReference type="EMBL" id="BJXQ01000001">
    <property type="protein sequence ID" value="GEN02247.1"/>
    <property type="molecule type" value="Genomic_DNA"/>
</dbReference>
<dbReference type="Gene3D" id="3.10.20.310">
    <property type="entry name" value="membrane protein fhac"/>
    <property type="match status" value="1"/>
</dbReference>
<keyword evidence="2" id="KW-0472">Membrane</keyword>
<dbReference type="EMBL" id="BAMW01000006">
    <property type="protein sequence ID" value="GAN62279.1"/>
    <property type="molecule type" value="Genomic_DNA"/>
</dbReference>
<protein>
    <submittedName>
        <fullName evidence="5">Surface antigen</fullName>
    </submittedName>
</protein>
<reference evidence="6 10" key="4">
    <citation type="submission" date="2019-07" db="EMBL/GenBank/DDBJ databases">
        <title>Whole genome shotgun sequence of Acetobacter indonesiensis NBRC 16471.</title>
        <authorList>
            <person name="Hosoyama A."/>
            <person name="Uohara A."/>
            <person name="Ohji S."/>
            <person name="Ichikawa N."/>
        </authorList>
    </citation>
    <scope>NUCLEOTIDE SEQUENCE [LARGE SCALE GENOMIC DNA]</scope>
    <source>
        <strain evidence="6 10">NBRC 16471</strain>
    </source>
</reference>
<evidence type="ECO:0000256" key="3">
    <source>
        <dbReference type="SAM" id="SignalP"/>
    </source>
</evidence>
<comment type="caution">
    <text evidence="7">The sequence shown here is derived from an EMBL/GenBank/DDBJ whole genome shotgun (WGS) entry which is preliminary data.</text>
</comment>
<feature type="chain" id="PRO_5044571078" evidence="3">
    <location>
        <begin position="24"/>
        <end position="219"/>
    </location>
</feature>
<name>A0A252AYK1_9PROT</name>
<dbReference type="Proteomes" id="UP000032673">
    <property type="component" value="Unassembled WGS sequence"/>
</dbReference>
<dbReference type="InterPro" id="IPR034746">
    <property type="entry name" value="POTRA"/>
</dbReference>
<dbReference type="Proteomes" id="UP000194641">
    <property type="component" value="Unassembled WGS sequence"/>
</dbReference>
<dbReference type="EMBL" id="JOPA01000002">
    <property type="protein sequence ID" value="OUI96875.1"/>
    <property type="molecule type" value="Genomic_DNA"/>
</dbReference>
<keyword evidence="3" id="KW-0732">Signal</keyword>
<evidence type="ECO:0000259" key="4">
    <source>
        <dbReference type="PROSITE" id="PS51779"/>
    </source>
</evidence>
<evidence type="ECO:0000313" key="5">
    <source>
        <dbReference type="EMBL" id="GAN62279.1"/>
    </source>
</evidence>
<evidence type="ECO:0000313" key="6">
    <source>
        <dbReference type="EMBL" id="GEN02247.1"/>
    </source>
</evidence>
<dbReference type="AlphaFoldDB" id="A0A252AYK1"/>
<dbReference type="GO" id="GO:0019867">
    <property type="term" value="C:outer membrane"/>
    <property type="evidence" value="ECO:0007669"/>
    <property type="project" value="InterPro"/>
</dbReference>
<organism evidence="7 9">
    <name type="scientific">Acetobacter indonesiensis</name>
    <dbReference type="NCBI Taxonomy" id="104101"/>
    <lineage>
        <taxon>Bacteria</taxon>
        <taxon>Pseudomonadati</taxon>
        <taxon>Pseudomonadota</taxon>
        <taxon>Alphaproteobacteria</taxon>
        <taxon>Acetobacterales</taxon>
        <taxon>Acetobacteraceae</taxon>
        <taxon>Acetobacter</taxon>
    </lineage>
</organism>